<dbReference type="Pfam" id="PF03466">
    <property type="entry name" value="LysR_substrate"/>
    <property type="match status" value="1"/>
</dbReference>
<comment type="similarity">
    <text evidence="1">Belongs to the LysR transcriptional regulatory family.</text>
</comment>
<evidence type="ECO:0000256" key="4">
    <source>
        <dbReference type="ARBA" id="ARBA00023163"/>
    </source>
</evidence>
<protein>
    <submittedName>
        <fullName evidence="6">LysR family transcriptional regulator</fullName>
    </submittedName>
</protein>
<dbReference type="InterPro" id="IPR005119">
    <property type="entry name" value="LysR_subst-bd"/>
</dbReference>
<proteinExistence type="inferred from homology"/>
<accession>A0A4Y4EZ26</accession>
<dbReference type="Gene3D" id="1.10.10.10">
    <property type="entry name" value="Winged helix-like DNA-binding domain superfamily/Winged helix DNA-binding domain"/>
    <property type="match status" value="1"/>
</dbReference>
<reference evidence="6 7" key="1">
    <citation type="submission" date="2019-06" db="EMBL/GenBank/DDBJ databases">
        <title>Whole genome shotgun sequence of Halomonas halmophila NBRC 15537.</title>
        <authorList>
            <person name="Hosoyama A."/>
            <person name="Uohara A."/>
            <person name="Ohji S."/>
            <person name="Ichikawa N."/>
        </authorList>
    </citation>
    <scope>NUCLEOTIDE SEQUENCE [LARGE SCALE GENOMIC DNA]</scope>
    <source>
        <strain evidence="6 7">NBRC 15537</strain>
    </source>
</reference>
<dbReference type="Gene3D" id="3.40.190.290">
    <property type="match status" value="1"/>
</dbReference>
<gene>
    <name evidence="6" type="ORF">HHA01_05820</name>
</gene>
<dbReference type="PANTHER" id="PTHR30537:SF72">
    <property type="entry name" value="LYSR FAMILY TRANSCRIPTIONAL REGULATOR"/>
    <property type="match status" value="1"/>
</dbReference>
<dbReference type="SUPFAM" id="SSF46785">
    <property type="entry name" value="Winged helix' DNA-binding domain"/>
    <property type="match status" value="1"/>
</dbReference>
<sequence>MDRIEAMTLFVRIVESGSFTRAANGLNIPRATATLAIQQLESRLGVRLLERTTRQVRPTFEGEVFHERCVHLLAELEDAEASLKPVASNPAGVLRVEMHGTHARLLVLPHIQAFHRRYPGLNLVLTSGDRRVDLVGEGVDCALRAGAPEDSSLVARKLAELPQVVCASPEYLEVAGFPSHPEEIHAHHVIGFFSGSKAVDSSLDVIVEGQVRSFDAGNWITVNDASSYVEGARQGCGMIQLPRFSVAPMLERGELTEVLPEWRKPALPLYAVYPQRRQLSPRVRVFLDWVTSIYEERFGDHHMNG</sequence>
<comment type="caution">
    <text evidence="6">The sequence shown here is derived from an EMBL/GenBank/DDBJ whole genome shotgun (WGS) entry which is preliminary data.</text>
</comment>
<feature type="domain" description="HTH lysR-type" evidence="5">
    <location>
        <begin position="1"/>
        <end position="59"/>
    </location>
</feature>
<dbReference type="RefSeq" id="WP_141317619.1">
    <property type="nucleotide sequence ID" value="NZ_BJOC01000011.1"/>
</dbReference>
<evidence type="ECO:0000256" key="3">
    <source>
        <dbReference type="ARBA" id="ARBA00023125"/>
    </source>
</evidence>
<dbReference type="SUPFAM" id="SSF53850">
    <property type="entry name" value="Periplasmic binding protein-like II"/>
    <property type="match status" value="1"/>
</dbReference>
<keyword evidence="3" id="KW-0238">DNA-binding</keyword>
<dbReference type="FunFam" id="1.10.10.10:FF:000001">
    <property type="entry name" value="LysR family transcriptional regulator"/>
    <property type="match status" value="1"/>
</dbReference>
<dbReference type="EMBL" id="BJOC01000011">
    <property type="protein sequence ID" value="GED21605.1"/>
    <property type="molecule type" value="Genomic_DNA"/>
</dbReference>
<dbReference type="OrthoDB" id="9815676at2"/>
<dbReference type="Proteomes" id="UP000319812">
    <property type="component" value="Unassembled WGS sequence"/>
</dbReference>
<dbReference type="InterPro" id="IPR000847">
    <property type="entry name" value="LysR_HTH_N"/>
</dbReference>
<keyword evidence="4" id="KW-0804">Transcription</keyword>
<dbReference type="PROSITE" id="PS50931">
    <property type="entry name" value="HTH_LYSR"/>
    <property type="match status" value="1"/>
</dbReference>
<evidence type="ECO:0000313" key="7">
    <source>
        <dbReference type="Proteomes" id="UP000319812"/>
    </source>
</evidence>
<dbReference type="PANTHER" id="PTHR30537">
    <property type="entry name" value="HTH-TYPE TRANSCRIPTIONAL REGULATOR"/>
    <property type="match status" value="1"/>
</dbReference>
<dbReference type="InterPro" id="IPR036390">
    <property type="entry name" value="WH_DNA-bd_sf"/>
</dbReference>
<evidence type="ECO:0000256" key="2">
    <source>
        <dbReference type="ARBA" id="ARBA00023015"/>
    </source>
</evidence>
<name>A0A4Y4EZ26_9GAMM</name>
<dbReference type="GO" id="GO:0006351">
    <property type="term" value="P:DNA-templated transcription"/>
    <property type="evidence" value="ECO:0007669"/>
    <property type="project" value="TreeGrafter"/>
</dbReference>
<dbReference type="CDD" id="cd08472">
    <property type="entry name" value="PBP2_CrgA_like_3"/>
    <property type="match status" value="1"/>
</dbReference>
<dbReference type="InterPro" id="IPR036388">
    <property type="entry name" value="WH-like_DNA-bd_sf"/>
</dbReference>
<keyword evidence="2" id="KW-0805">Transcription regulation</keyword>
<dbReference type="Pfam" id="PF00126">
    <property type="entry name" value="HTH_1"/>
    <property type="match status" value="1"/>
</dbReference>
<organism evidence="6 7">
    <name type="scientific">Halomonas halmophila</name>
    <dbReference type="NCBI Taxonomy" id="252"/>
    <lineage>
        <taxon>Bacteria</taxon>
        <taxon>Pseudomonadati</taxon>
        <taxon>Pseudomonadota</taxon>
        <taxon>Gammaproteobacteria</taxon>
        <taxon>Oceanospirillales</taxon>
        <taxon>Halomonadaceae</taxon>
        <taxon>Halomonas</taxon>
    </lineage>
</organism>
<keyword evidence="7" id="KW-1185">Reference proteome</keyword>
<dbReference type="InterPro" id="IPR058163">
    <property type="entry name" value="LysR-type_TF_proteobact-type"/>
</dbReference>
<evidence type="ECO:0000313" key="6">
    <source>
        <dbReference type="EMBL" id="GED21605.1"/>
    </source>
</evidence>
<evidence type="ECO:0000259" key="5">
    <source>
        <dbReference type="PROSITE" id="PS50931"/>
    </source>
</evidence>
<dbReference type="GO" id="GO:0003700">
    <property type="term" value="F:DNA-binding transcription factor activity"/>
    <property type="evidence" value="ECO:0007669"/>
    <property type="project" value="InterPro"/>
</dbReference>
<evidence type="ECO:0000256" key="1">
    <source>
        <dbReference type="ARBA" id="ARBA00009437"/>
    </source>
</evidence>
<dbReference type="AlphaFoldDB" id="A0A4Y4EZ26"/>
<dbReference type="GO" id="GO:0043565">
    <property type="term" value="F:sequence-specific DNA binding"/>
    <property type="evidence" value="ECO:0007669"/>
    <property type="project" value="TreeGrafter"/>
</dbReference>